<reference evidence="1" key="1">
    <citation type="submission" date="2023-10" db="EMBL/GenBank/DDBJ databases">
        <title>Genome assemblies of two species of porcelain crab, Petrolisthes cinctipes and Petrolisthes manimaculis (Anomura: Porcellanidae).</title>
        <authorList>
            <person name="Angst P."/>
        </authorList>
    </citation>
    <scope>NUCLEOTIDE SEQUENCE</scope>
    <source>
        <strain evidence="1">PB745_01</strain>
        <tissue evidence="1">Gill</tissue>
    </source>
</reference>
<comment type="caution">
    <text evidence="1">The sequence shown here is derived from an EMBL/GenBank/DDBJ whole genome shotgun (WGS) entry which is preliminary data.</text>
</comment>
<gene>
    <name evidence="1" type="ORF">Pcinc_010066</name>
</gene>
<evidence type="ECO:0000313" key="1">
    <source>
        <dbReference type="EMBL" id="KAK3885754.1"/>
    </source>
</evidence>
<sequence length="15" mass="1863">MGETIVLFFLFNYRI</sequence>
<protein>
    <submittedName>
        <fullName evidence="1">Uncharacterized protein</fullName>
    </submittedName>
</protein>
<dbReference type="EMBL" id="JAWQEG010000772">
    <property type="protein sequence ID" value="KAK3885754.1"/>
    <property type="molecule type" value="Genomic_DNA"/>
</dbReference>
<keyword evidence="2" id="KW-1185">Reference proteome</keyword>
<name>A0AAE1G5Q7_PETCI</name>
<organism evidence="1 2">
    <name type="scientific">Petrolisthes cinctipes</name>
    <name type="common">Flat porcelain crab</name>
    <dbReference type="NCBI Taxonomy" id="88211"/>
    <lineage>
        <taxon>Eukaryota</taxon>
        <taxon>Metazoa</taxon>
        <taxon>Ecdysozoa</taxon>
        <taxon>Arthropoda</taxon>
        <taxon>Crustacea</taxon>
        <taxon>Multicrustacea</taxon>
        <taxon>Malacostraca</taxon>
        <taxon>Eumalacostraca</taxon>
        <taxon>Eucarida</taxon>
        <taxon>Decapoda</taxon>
        <taxon>Pleocyemata</taxon>
        <taxon>Anomura</taxon>
        <taxon>Galatheoidea</taxon>
        <taxon>Porcellanidae</taxon>
        <taxon>Petrolisthes</taxon>
    </lineage>
</organism>
<dbReference type="Proteomes" id="UP001286313">
    <property type="component" value="Unassembled WGS sequence"/>
</dbReference>
<accession>A0AAE1G5Q7</accession>
<proteinExistence type="predicted"/>
<evidence type="ECO:0000313" key="2">
    <source>
        <dbReference type="Proteomes" id="UP001286313"/>
    </source>
</evidence>